<comment type="caution">
    <text evidence="1">The sequence shown here is derived from an EMBL/GenBank/DDBJ whole genome shotgun (WGS) entry which is preliminary data.</text>
</comment>
<proteinExistence type="predicted"/>
<dbReference type="EMBL" id="BMAT01013597">
    <property type="protein sequence ID" value="GFS15915.1"/>
    <property type="molecule type" value="Genomic_DNA"/>
</dbReference>
<accession>A0AAV4J0I1</accession>
<dbReference type="AlphaFoldDB" id="A0AAV4J0I1"/>
<gene>
    <name evidence="1" type="ORF">ElyMa_006782100</name>
</gene>
<organism evidence="1 2">
    <name type="scientific">Elysia marginata</name>
    <dbReference type="NCBI Taxonomy" id="1093978"/>
    <lineage>
        <taxon>Eukaryota</taxon>
        <taxon>Metazoa</taxon>
        <taxon>Spiralia</taxon>
        <taxon>Lophotrochozoa</taxon>
        <taxon>Mollusca</taxon>
        <taxon>Gastropoda</taxon>
        <taxon>Heterobranchia</taxon>
        <taxon>Euthyneura</taxon>
        <taxon>Panpulmonata</taxon>
        <taxon>Sacoglossa</taxon>
        <taxon>Placobranchoidea</taxon>
        <taxon>Plakobranchidae</taxon>
        <taxon>Elysia</taxon>
    </lineage>
</organism>
<protein>
    <submittedName>
        <fullName evidence="1">Uncharacterized protein</fullName>
    </submittedName>
</protein>
<reference evidence="1 2" key="1">
    <citation type="journal article" date="2021" name="Elife">
        <title>Chloroplast acquisition without the gene transfer in kleptoplastic sea slugs, Plakobranchus ocellatus.</title>
        <authorList>
            <person name="Maeda T."/>
            <person name="Takahashi S."/>
            <person name="Yoshida T."/>
            <person name="Shimamura S."/>
            <person name="Takaki Y."/>
            <person name="Nagai Y."/>
            <person name="Toyoda A."/>
            <person name="Suzuki Y."/>
            <person name="Arimoto A."/>
            <person name="Ishii H."/>
            <person name="Satoh N."/>
            <person name="Nishiyama T."/>
            <person name="Hasebe M."/>
            <person name="Maruyama T."/>
            <person name="Minagawa J."/>
            <person name="Obokata J."/>
            <person name="Shigenobu S."/>
        </authorList>
    </citation>
    <scope>NUCLEOTIDE SEQUENCE [LARGE SCALE GENOMIC DNA]</scope>
</reference>
<keyword evidence="2" id="KW-1185">Reference proteome</keyword>
<sequence>MQVFKPFVFALPTAANPAEGSQSPSSSHLQKELKLTTCPLSGVPSTTETFHKELKGLSSIHGETLQSPSTQRISASRSCIVVDGAEIISRRN</sequence>
<dbReference type="Proteomes" id="UP000762676">
    <property type="component" value="Unassembled WGS sequence"/>
</dbReference>
<evidence type="ECO:0000313" key="1">
    <source>
        <dbReference type="EMBL" id="GFS15915.1"/>
    </source>
</evidence>
<name>A0AAV4J0I1_9GAST</name>
<evidence type="ECO:0000313" key="2">
    <source>
        <dbReference type="Proteomes" id="UP000762676"/>
    </source>
</evidence>